<protein>
    <recommendedName>
        <fullName evidence="7">RRM domain-containing protein</fullName>
    </recommendedName>
</protein>
<dbReference type="PANTHER" id="PTHR23236">
    <property type="entry name" value="EUKARYOTIC TRANSLATION INITIATION FACTOR 4B/4H"/>
    <property type="match status" value="1"/>
</dbReference>
<evidence type="ECO:0000256" key="4">
    <source>
        <dbReference type="ARBA" id="ARBA00023242"/>
    </source>
</evidence>
<evidence type="ECO:0000256" key="2">
    <source>
        <dbReference type="ARBA" id="ARBA00007077"/>
    </source>
</evidence>
<keyword evidence="4" id="KW-0539">Nucleus</keyword>
<dbReference type="InterPro" id="IPR000504">
    <property type="entry name" value="RRM_dom"/>
</dbReference>
<organism evidence="8 9">
    <name type="scientific">Eleutherodactylus coqui</name>
    <name type="common">Puerto Rican coqui</name>
    <dbReference type="NCBI Taxonomy" id="57060"/>
    <lineage>
        <taxon>Eukaryota</taxon>
        <taxon>Metazoa</taxon>
        <taxon>Chordata</taxon>
        <taxon>Craniata</taxon>
        <taxon>Vertebrata</taxon>
        <taxon>Euteleostomi</taxon>
        <taxon>Amphibia</taxon>
        <taxon>Batrachia</taxon>
        <taxon>Anura</taxon>
        <taxon>Neobatrachia</taxon>
        <taxon>Hyloidea</taxon>
        <taxon>Eleutherodactylidae</taxon>
        <taxon>Eleutherodactylinae</taxon>
        <taxon>Eleutherodactylus</taxon>
        <taxon>Eleutherodactylus</taxon>
    </lineage>
</organism>
<dbReference type="GO" id="GO:0003723">
    <property type="term" value="F:RNA binding"/>
    <property type="evidence" value="ECO:0007669"/>
    <property type="project" value="UniProtKB-UniRule"/>
</dbReference>
<dbReference type="PROSITE" id="PS50102">
    <property type="entry name" value="RRM"/>
    <property type="match status" value="2"/>
</dbReference>
<dbReference type="SMART" id="SM00360">
    <property type="entry name" value="RRM"/>
    <property type="match status" value="2"/>
</dbReference>
<comment type="similarity">
    <text evidence="2">Belongs to the RRM RBM34 family.</text>
</comment>
<feature type="compositionally biased region" description="Basic residues" evidence="6">
    <location>
        <begin position="394"/>
        <end position="405"/>
    </location>
</feature>
<keyword evidence="9" id="KW-1185">Reference proteome</keyword>
<sequence>MKKEGLKKKLKKVKKTEKDAEAVCETKISEVEAERYVAGEVCGSLFSKKSQQSSTPLSSLFDTKASSTQPLYVPVVVTKAKRKLPEPDDAKQSKKTPAVPQADAKKDKATKRELSLSEKRVEDREQALTNADDDEKVKTNKVKNLKSKKNLDEDMTQQDKKRMIMAEERVKNKRTIFVGNLPATCTKQMLKSCFKEFGTIESMRFRSVARADPTESRKVAAIHRNVHPKRKSINAYVVFKEQDTAAKALVRNGIEMSSGFHIRVDLASKSSSHSNKKTVFVGNLSYDIEEEALREHFSQCGTVEGVRVIRDKNTGIGKGFGYVLFQGTDSVQLALKLDNSELMGRKLRIKRCMPNETKGTQKTGGFRQKLQSPKKGQVKKNSTFVGETANSAKSKTKRPKHKIKKSAANPNKKPNKKQTNRK</sequence>
<dbReference type="Proteomes" id="UP000770717">
    <property type="component" value="Unassembled WGS sequence"/>
</dbReference>
<dbReference type="SUPFAM" id="SSF54928">
    <property type="entry name" value="RNA-binding domain, RBD"/>
    <property type="match status" value="2"/>
</dbReference>
<comment type="caution">
    <text evidence="8">The sequence shown here is derived from an EMBL/GenBank/DDBJ whole genome shotgun (WGS) entry which is preliminary data.</text>
</comment>
<feature type="compositionally biased region" description="Basic and acidic residues" evidence="6">
    <location>
        <begin position="83"/>
        <end position="92"/>
    </location>
</feature>
<feature type="compositionally biased region" description="Basic and acidic residues" evidence="6">
    <location>
        <begin position="103"/>
        <end position="126"/>
    </location>
</feature>
<dbReference type="AlphaFoldDB" id="A0A8J6F073"/>
<evidence type="ECO:0000256" key="6">
    <source>
        <dbReference type="SAM" id="MobiDB-lite"/>
    </source>
</evidence>
<evidence type="ECO:0000313" key="8">
    <source>
        <dbReference type="EMBL" id="KAG9477809.1"/>
    </source>
</evidence>
<dbReference type="InterPro" id="IPR012677">
    <property type="entry name" value="Nucleotide-bd_a/b_plait_sf"/>
</dbReference>
<dbReference type="PANTHER" id="PTHR23236:SF25">
    <property type="entry name" value="RNA-BINDING PROTEIN 34"/>
    <property type="match status" value="1"/>
</dbReference>
<dbReference type="CDD" id="cd12394">
    <property type="entry name" value="RRM1_RBM34"/>
    <property type="match status" value="1"/>
</dbReference>
<name>A0A8J6F073_ELECQ</name>
<evidence type="ECO:0000256" key="5">
    <source>
        <dbReference type="PROSITE-ProRule" id="PRU00176"/>
    </source>
</evidence>
<dbReference type="Pfam" id="PF00076">
    <property type="entry name" value="RRM_1"/>
    <property type="match status" value="2"/>
</dbReference>
<feature type="domain" description="RRM" evidence="7">
    <location>
        <begin position="174"/>
        <end position="269"/>
    </location>
</feature>
<dbReference type="Gene3D" id="3.30.70.330">
    <property type="match status" value="2"/>
</dbReference>
<evidence type="ECO:0000256" key="1">
    <source>
        <dbReference type="ARBA" id="ARBA00004604"/>
    </source>
</evidence>
<dbReference type="InterPro" id="IPR035979">
    <property type="entry name" value="RBD_domain_sf"/>
</dbReference>
<dbReference type="InterPro" id="IPR034221">
    <property type="entry name" value="RBM34_RRM2"/>
</dbReference>
<feature type="domain" description="RRM" evidence="7">
    <location>
        <begin position="277"/>
        <end position="354"/>
    </location>
</feature>
<dbReference type="OrthoDB" id="442677at2759"/>
<gene>
    <name evidence="8" type="ORF">GDO78_013014</name>
</gene>
<feature type="compositionally biased region" description="Basic residues" evidence="6">
    <location>
        <begin position="413"/>
        <end position="422"/>
    </location>
</feature>
<evidence type="ECO:0000256" key="3">
    <source>
        <dbReference type="ARBA" id="ARBA00022884"/>
    </source>
</evidence>
<evidence type="ECO:0000313" key="9">
    <source>
        <dbReference type="Proteomes" id="UP000770717"/>
    </source>
</evidence>
<dbReference type="EMBL" id="WNTK01000009">
    <property type="protein sequence ID" value="KAG9477809.1"/>
    <property type="molecule type" value="Genomic_DNA"/>
</dbReference>
<evidence type="ECO:0000259" key="7">
    <source>
        <dbReference type="PROSITE" id="PS50102"/>
    </source>
</evidence>
<keyword evidence="3 5" id="KW-0694">RNA-binding</keyword>
<proteinExistence type="inferred from homology"/>
<reference evidence="8" key="1">
    <citation type="thesis" date="2020" institute="ProQuest LLC" country="789 East Eisenhower Parkway, Ann Arbor, MI, USA">
        <title>Comparative Genomics and Chromosome Evolution.</title>
        <authorList>
            <person name="Mudd A.B."/>
        </authorList>
    </citation>
    <scope>NUCLEOTIDE SEQUENCE</scope>
    <source>
        <strain evidence="8">HN-11 Male</strain>
        <tissue evidence="8">Kidney and liver</tissue>
    </source>
</reference>
<feature type="compositionally biased region" description="Polar residues" evidence="6">
    <location>
        <begin position="379"/>
        <end position="393"/>
    </location>
</feature>
<accession>A0A8J6F073</accession>
<comment type="subcellular location">
    <subcellularLocation>
        <location evidence="1">Nucleus</location>
        <location evidence="1">Nucleolus</location>
    </subcellularLocation>
</comment>
<feature type="region of interest" description="Disordered" evidence="6">
    <location>
        <begin position="82"/>
        <end position="136"/>
    </location>
</feature>
<dbReference type="CDD" id="cd12395">
    <property type="entry name" value="RRM2_RBM34"/>
    <property type="match status" value="1"/>
</dbReference>
<feature type="region of interest" description="Disordered" evidence="6">
    <location>
        <begin position="353"/>
        <end position="422"/>
    </location>
</feature>